<dbReference type="AlphaFoldDB" id="A0A9D0ZQ47"/>
<name>A0A9D0ZQ47_9FIRM</name>
<reference evidence="2" key="1">
    <citation type="submission" date="2020-10" db="EMBL/GenBank/DDBJ databases">
        <authorList>
            <person name="Gilroy R."/>
        </authorList>
    </citation>
    <scope>NUCLEOTIDE SEQUENCE</scope>
    <source>
        <strain evidence="2">CHK147-3167</strain>
    </source>
</reference>
<dbReference type="InterPro" id="IPR007421">
    <property type="entry name" value="Schlafen_AlbA_2_dom"/>
</dbReference>
<sequence length="1066" mass="126738">MDEEIKNELNKILNELPTENSWLDYKAKAYEKSELASLTNDLCAFLNSEQSFGRNKYIICGIGDNKDRLEIKEKDMLDDHYFQDVAKKIYPTPKIETGTFKHVYRGKEYCYGYILISKDNDDRVYEIENGKIKRDDNNLYTIKQICEQNVFAPVAWIRIGSTKDILKEPTRRRIYEFDNLKKKFTVNDNIGYLLDDNRAKNDKIIKTALLFGEWNENNINDKKIIEKFSEFSYNEFIEIIRQLAKNEKNFYFKNGVWKIKNRIKYIEFYSLNFYKEDLESFKKIIVEILSEKHPKFDLSSDKRYLYNIYNKVIKYSAEIRNGVAETLVFVEYLKSNFENCKDAAANFSVLTIRNILESSNWYTWASLDNLLPLFAEASPSEYLQQLKKYLFNDKEKKILIEKEEGITTYNYSTSIYSSLELIAWNKEYCVSACMILFEFAKEDKKAINHIVNIILPWHPNTFAPLSYRLVIVENIIKRDILIGWQILKKLMPEEVTYAIPTYKPKYINVPKDDISVTNEEYFNQIDLYLDIMIKNCKTSNDRLLDLINLLNKVSKKNFYKICNYLKSSKVCKKNDSSKYKLWDNLEITVSWIKKHSQINAEAKKEMLEKINEVINCLKPQNNLYVISRLFKNDEWKLFDEYDNYDEAEKKLSKLQFDCILNIYKENGIKKIIELAKIVEDTFLLGIITSKIKISYEDEKNIVVSNLDKRKKLIEYAKGYVYNKYNLQKNKYDSEMINNLSNKSKLNFLLMLPYTILTFKNVERFLGKDYKKYWKQVDIRIINEEEALNYSIIKLMEVKRYERVLWMYRLSLQSNKQIKCDNNIILTCLEKIKSNFNKYDICEAIKDLQENNANEERLFNIEWKFLPLLNDKKYRPITIEKVISTNANKYSEILELAFKEKSKINTESNINPDVATNAYRLLHQWKLVPGTNDDGYINSVKLKEWYEEMQNICNKKDRLEVGLLYFGKVLFYSPEDKSHFWIDKTVAEILNNNETIRRGYTNEAFNSIGIIKWDEKGSEYLKYCNEYKKKAEDTEIAGYYNFAMALRDVADNFNRQAEYVKDRYHDF</sequence>
<organism evidence="2 3">
    <name type="scientific">Candidatus Coprosoma intestinipullorum</name>
    <dbReference type="NCBI Taxonomy" id="2840752"/>
    <lineage>
        <taxon>Bacteria</taxon>
        <taxon>Bacillati</taxon>
        <taxon>Bacillota</taxon>
        <taxon>Bacillota incertae sedis</taxon>
        <taxon>Candidatus Coprosoma</taxon>
    </lineage>
</organism>
<evidence type="ECO:0000259" key="1">
    <source>
        <dbReference type="Pfam" id="PF04326"/>
    </source>
</evidence>
<feature type="domain" description="Schlafen AlbA-2" evidence="1">
    <location>
        <begin position="19"/>
        <end position="128"/>
    </location>
</feature>
<comment type="caution">
    <text evidence="2">The sequence shown here is derived from an EMBL/GenBank/DDBJ whole genome shotgun (WGS) entry which is preliminary data.</text>
</comment>
<proteinExistence type="predicted"/>
<gene>
    <name evidence="2" type="ORF">IAB27_02215</name>
</gene>
<protein>
    <submittedName>
        <fullName evidence="2">DNA binding domain-containing protein</fullName>
    </submittedName>
</protein>
<accession>A0A9D0ZQ47</accession>
<reference evidence="2" key="2">
    <citation type="journal article" date="2021" name="PeerJ">
        <title>Extensive microbial diversity within the chicken gut microbiome revealed by metagenomics and culture.</title>
        <authorList>
            <person name="Gilroy R."/>
            <person name="Ravi A."/>
            <person name="Getino M."/>
            <person name="Pursley I."/>
            <person name="Horton D.L."/>
            <person name="Alikhan N.F."/>
            <person name="Baker D."/>
            <person name="Gharbi K."/>
            <person name="Hall N."/>
            <person name="Watson M."/>
            <person name="Adriaenssens E.M."/>
            <person name="Foster-Nyarko E."/>
            <person name="Jarju S."/>
            <person name="Secka A."/>
            <person name="Antonio M."/>
            <person name="Oren A."/>
            <person name="Chaudhuri R.R."/>
            <person name="La Ragione R."/>
            <person name="Hildebrand F."/>
            <person name="Pallen M.J."/>
        </authorList>
    </citation>
    <scope>NUCLEOTIDE SEQUENCE</scope>
    <source>
        <strain evidence="2">CHK147-3167</strain>
    </source>
</reference>
<dbReference type="Proteomes" id="UP000886786">
    <property type="component" value="Unassembled WGS sequence"/>
</dbReference>
<dbReference type="Pfam" id="PF04326">
    <property type="entry name" value="SLFN_AlbA_2"/>
    <property type="match status" value="1"/>
</dbReference>
<dbReference type="EMBL" id="DVFV01000042">
    <property type="protein sequence ID" value="HIQ90428.1"/>
    <property type="molecule type" value="Genomic_DNA"/>
</dbReference>
<evidence type="ECO:0000313" key="3">
    <source>
        <dbReference type="Proteomes" id="UP000886786"/>
    </source>
</evidence>
<evidence type="ECO:0000313" key="2">
    <source>
        <dbReference type="EMBL" id="HIQ90428.1"/>
    </source>
</evidence>